<evidence type="ECO:0000313" key="2">
    <source>
        <dbReference type="EMBL" id="PNI69961.1"/>
    </source>
</evidence>
<evidence type="ECO:0000313" key="3">
    <source>
        <dbReference type="Proteomes" id="UP000236370"/>
    </source>
</evidence>
<organism evidence="2 3">
    <name type="scientific">Pan troglodytes</name>
    <name type="common">Chimpanzee</name>
    <dbReference type="NCBI Taxonomy" id="9598"/>
    <lineage>
        <taxon>Eukaryota</taxon>
        <taxon>Metazoa</taxon>
        <taxon>Chordata</taxon>
        <taxon>Craniata</taxon>
        <taxon>Vertebrata</taxon>
        <taxon>Euteleostomi</taxon>
        <taxon>Mammalia</taxon>
        <taxon>Eutheria</taxon>
        <taxon>Euarchontoglires</taxon>
        <taxon>Primates</taxon>
        <taxon>Haplorrhini</taxon>
        <taxon>Catarrhini</taxon>
        <taxon>Hominidae</taxon>
        <taxon>Pan</taxon>
    </lineage>
</organism>
<evidence type="ECO:0000256" key="1">
    <source>
        <dbReference type="SAM" id="Phobius"/>
    </source>
</evidence>
<reference evidence="2 3" key="1">
    <citation type="submission" date="2017-12" db="EMBL/GenBank/DDBJ databases">
        <title>High-resolution comparative analysis of great ape genomes.</title>
        <authorList>
            <person name="Pollen A."/>
            <person name="Hastie A."/>
            <person name="Hormozdiari F."/>
            <person name="Dougherty M."/>
            <person name="Liu R."/>
            <person name="Chaisson M."/>
            <person name="Hoppe E."/>
            <person name="Hill C."/>
            <person name="Pang A."/>
            <person name="Hillier L."/>
            <person name="Baker C."/>
            <person name="Armstrong J."/>
            <person name="Shendure J."/>
            <person name="Paten B."/>
            <person name="Wilson R."/>
            <person name="Chao H."/>
            <person name="Schneider V."/>
            <person name="Ventura M."/>
            <person name="Kronenberg Z."/>
            <person name="Murali S."/>
            <person name="Gordon D."/>
            <person name="Cantsilieris S."/>
            <person name="Munson K."/>
            <person name="Nelson B."/>
            <person name="Raja A."/>
            <person name="Underwood J."/>
            <person name="Diekhans M."/>
            <person name="Fiddes I."/>
            <person name="Haussler D."/>
            <person name="Eichler E."/>
        </authorList>
    </citation>
    <scope>NUCLEOTIDE SEQUENCE [LARGE SCALE GENOMIC DNA]</scope>
    <source>
        <strain evidence="2">Yerkes chimp pedigree #C0471</strain>
    </source>
</reference>
<accession>A0A2J8NDX7</accession>
<name>A0A2J8NDX7_PANTR</name>
<keyword evidence="1" id="KW-0812">Transmembrane</keyword>
<dbReference type="EMBL" id="NBAG03000231">
    <property type="protein sequence ID" value="PNI69961.1"/>
    <property type="molecule type" value="Genomic_DNA"/>
</dbReference>
<comment type="caution">
    <text evidence="2">The sequence shown here is derived from an EMBL/GenBank/DDBJ whole genome shotgun (WGS) entry which is preliminary data.</text>
</comment>
<keyword evidence="1" id="KW-1133">Transmembrane helix</keyword>
<dbReference type="Proteomes" id="UP000236370">
    <property type="component" value="Unassembled WGS sequence"/>
</dbReference>
<feature type="transmembrane region" description="Helical" evidence="1">
    <location>
        <begin position="45"/>
        <end position="63"/>
    </location>
</feature>
<dbReference type="AlphaFoldDB" id="A0A2J8NDX7"/>
<protein>
    <submittedName>
        <fullName evidence="2">TCF4 isoform 77</fullName>
    </submittedName>
</protein>
<keyword evidence="1" id="KW-0472">Membrane</keyword>
<proteinExistence type="predicted"/>
<gene>
    <name evidence="2" type="ORF">CK820_G0011423</name>
</gene>
<sequence>MIKVLPTCVAEVVCSEAFLNTWSDFWKKTKTKKTSKVQKPSNEKIASSVTELIDFVAFLIFFFQNGFTKM</sequence>